<name>A0AAE8N6L7_9PEZI</name>
<evidence type="ECO:0000256" key="1">
    <source>
        <dbReference type="ARBA" id="ARBA00004141"/>
    </source>
</evidence>
<feature type="transmembrane region" description="Helical" evidence="8">
    <location>
        <begin position="681"/>
        <end position="701"/>
    </location>
</feature>
<evidence type="ECO:0000256" key="3">
    <source>
        <dbReference type="ARBA" id="ARBA00022448"/>
    </source>
</evidence>
<keyword evidence="6 8" id="KW-0472">Membrane</keyword>
<feature type="transmembrane region" description="Helical" evidence="8">
    <location>
        <begin position="586"/>
        <end position="604"/>
    </location>
</feature>
<dbReference type="AlphaFoldDB" id="A0AAE8N6L7"/>
<keyword evidence="14" id="KW-1185">Reference proteome</keyword>
<dbReference type="Pfam" id="PF12621">
    <property type="entry name" value="PHM7_ext"/>
    <property type="match status" value="1"/>
</dbReference>
<evidence type="ECO:0000313" key="14">
    <source>
        <dbReference type="Proteomes" id="UP001187682"/>
    </source>
</evidence>
<feature type="transmembrane region" description="Helical" evidence="8">
    <location>
        <begin position="12"/>
        <end position="36"/>
    </location>
</feature>
<reference evidence="13" key="1">
    <citation type="submission" date="2018-03" db="EMBL/GenBank/DDBJ databases">
        <authorList>
            <person name="Guldener U."/>
        </authorList>
    </citation>
    <scope>NUCLEOTIDE SEQUENCE</scope>
</reference>
<feature type="transmembrane region" description="Helical" evidence="8">
    <location>
        <begin position="147"/>
        <end position="166"/>
    </location>
</feature>
<dbReference type="InterPro" id="IPR003864">
    <property type="entry name" value="CSC1/OSCA1-like_7TM"/>
</dbReference>
<evidence type="ECO:0000259" key="9">
    <source>
        <dbReference type="Pfam" id="PF02714"/>
    </source>
</evidence>
<dbReference type="Pfam" id="PF02714">
    <property type="entry name" value="RSN1_7TM"/>
    <property type="match status" value="1"/>
</dbReference>
<evidence type="ECO:0000259" key="11">
    <source>
        <dbReference type="Pfam" id="PF13967"/>
    </source>
</evidence>
<dbReference type="Pfam" id="PF14703">
    <property type="entry name" value="PHM7_cyt"/>
    <property type="match status" value="1"/>
</dbReference>
<dbReference type="Proteomes" id="UP001187682">
    <property type="component" value="Unassembled WGS sequence"/>
</dbReference>
<keyword evidence="3" id="KW-0813">Transport</keyword>
<sequence>MSETTDTEPASLQGMVTTFITGGAVSLALVGVFLILRSRSKRFYAPRTYLGSIPESERTPALPRGIFNWVGAFWKIPDSQALKSQTLDSYLFLRFLRICTAICFVGLCMTWPTLFPINATGGNGQKQLDILSFSNINTKIVANRNRLFGHVLVGGIFYAFVLYMILRECIFYINLRQAFLLAPQNARRISSRTVLFTSVPEKYLDEARIRNMFKDTAKRVWVTGDTSKLDDLVKERTKVAMKLEGAEVKLLKIANANRVKGAAAAAADDGQQDKALSPQDTETGDLSARWVPQKKRPTHRTGPLGLWGEKVDTIEWSRVELERLSTEIAEGQTKYKSGDKKLIPAVFVEFYNQSDAQAALQTVTHHHVFKMTPKYIGVRPEEVVWSSLKVSWWQKIVRRYIVIAFITAMIVFWAIPVAFVASIAQVQELRQRWTWLSFLDVVPPVIMGVITGLLPSVLLAILMSLVPVVMRLCAKLAGEPSLSRIELFTQAAYFVFQVVQVFLVTTISGAVFNTIGAIAKDPTKAFELLSTSLPKASNFYISFFIIQGITIAASVLTQVAGFAIFHLTYKFLARTPRAMFQKWTTLAAVSWGSVMPVYTNIAVISITYAVIAPLMLFWSTIGMALFYLAYRYNVLFITENAVDTGGLIYPRALKQLLTGVYLAQVCMVGLCAISQAFWPLIIMIIILVLTILFQLTIQSALDPLLYNLPRSLQVEEEGLMHDAAAALGSDDAVDGESRAIEQESSSKVAAKGNVFTKFFKPWKFASYRDLRKLVPHHEFDLDHLYEEETEANSYHPPSVSDQAPLLWIPEDVAGISKQEVLATGRVNPITDAGCSLDDKNNIVWDSEGARPPIWEEKTPY</sequence>
<evidence type="ECO:0000259" key="10">
    <source>
        <dbReference type="Pfam" id="PF12621"/>
    </source>
</evidence>
<evidence type="ECO:0000256" key="7">
    <source>
        <dbReference type="SAM" id="MobiDB-lite"/>
    </source>
</evidence>
<dbReference type="GO" id="GO:0005227">
    <property type="term" value="F:calcium-activated cation channel activity"/>
    <property type="evidence" value="ECO:0007669"/>
    <property type="project" value="InterPro"/>
</dbReference>
<feature type="region of interest" description="Disordered" evidence="7">
    <location>
        <begin position="264"/>
        <end position="287"/>
    </location>
</feature>
<keyword evidence="4 8" id="KW-0812">Transmembrane</keyword>
<dbReference type="PANTHER" id="PTHR13018:SF26">
    <property type="entry name" value="DOMAIN PROTEIN, PUTATIVE (AFU_ORTHOLOGUE AFUA_5G10920)-RELATED"/>
    <property type="match status" value="1"/>
</dbReference>
<accession>A0AAE8N6L7</accession>
<dbReference type="EMBL" id="ONZQ02000014">
    <property type="protein sequence ID" value="SPO05832.1"/>
    <property type="molecule type" value="Genomic_DNA"/>
</dbReference>
<feature type="transmembrane region" description="Helical" evidence="8">
    <location>
        <begin position="491"/>
        <end position="519"/>
    </location>
</feature>
<feature type="transmembrane region" description="Helical" evidence="8">
    <location>
        <begin position="445"/>
        <end position="470"/>
    </location>
</feature>
<feature type="domain" description="CSC1/OSCA1-like cytosolic" evidence="12">
    <location>
        <begin position="191"/>
        <end position="386"/>
    </location>
</feature>
<dbReference type="PANTHER" id="PTHR13018">
    <property type="entry name" value="PROBABLE MEMBRANE PROTEIN DUF221-RELATED"/>
    <property type="match status" value="1"/>
</dbReference>
<feature type="transmembrane region" description="Helical" evidence="8">
    <location>
        <begin position="91"/>
        <end position="114"/>
    </location>
</feature>
<dbReference type="InterPro" id="IPR022257">
    <property type="entry name" value="PHM7_ext"/>
</dbReference>
<dbReference type="GO" id="GO:0005886">
    <property type="term" value="C:plasma membrane"/>
    <property type="evidence" value="ECO:0007669"/>
    <property type="project" value="TreeGrafter"/>
</dbReference>
<keyword evidence="5 8" id="KW-1133">Transmembrane helix</keyword>
<evidence type="ECO:0000256" key="6">
    <source>
        <dbReference type="ARBA" id="ARBA00023136"/>
    </source>
</evidence>
<feature type="domain" description="10TM putative phosphate transporter extracellular tail" evidence="10">
    <location>
        <begin position="758"/>
        <end position="852"/>
    </location>
</feature>
<evidence type="ECO:0000256" key="5">
    <source>
        <dbReference type="ARBA" id="ARBA00022989"/>
    </source>
</evidence>
<feature type="compositionally biased region" description="Low complexity" evidence="7">
    <location>
        <begin position="264"/>
        <end position="275"/>
    </location>
</feature>
<proteinExistence type="inferred from homology"/>
<dbReference type="InterPro" id="IPR032880">
    <property type="entry name" value="CSC1/OSCA1-like_N"/>
</dbReference>
<evidence type="ECO:0000256" key="2">
    <source>
        <dbReference type="ARBA" id="ARBA00007779"/>
    </source>
</evidence>
<feature type="transmembrane region" description="Helical" evidence="8">
    <location>
        <begin position="539"/>
        <end position="565"/>
    </location>
</feature>
<feature type="transmembrane region" description="Helical" evidence="8">
    <location>
        <begin position="400"/>
        <end position="425"/>
    </location>
</feature>
<dbReference type="InterPro" id="IPR045122">
    <property type="entry name" value="Csc1-like"/>
</dbReference>
<dbReference type="InterPro" id="IPR027815">
    <property type="entry name" value="CSC1/OSCA1-like_cyt"/>
</dbReference>
<comment type="caution">
    <text evidence="13">The sequence shown here is derived from an EMBL/GenBank/DDBJ whole genome shotgun (WGS) entry which is preliminary data.</text>
</comment>
<protein>
    <submittedName>
        <fullName evidence="13">Related to A.thaliana hyp1 protein</fullName>
    </submittedName>
</protein>
<dbReference type="Pfam" id="PF13967">
    <property type="entry name" value="RSN1_TM"/>
    <property type="match status" value="1"/>
</dbReference>
<evidence type="ECO:0000256" key="8">
    <source>
        <dbReference type="SAM" id="Phobius"/>
    </source>
</evidence>
<evidence type="ECO:0000256" key="4">
    <source>
        <dbReference type="ARBA" id="ARBA00022692"/>
    </source>
</evidence>
<comment type="similarity">
    <text evidence="2">Belongs to the CSC1 (TC 1.A.17) family.</text>
</comment>
<organism evidence="13 14">
    <name type="scientific">Cephalotrichum gorgonifer</name>
    <dbReference type="NCBI Taxonomy" id="2041049"/>
    <lineage>
        <taxon>Eukaryota</taxon>
        <taxon>Fungi</taxon>
        <taxon>Dikarya</taxon>
        <taxon>Ascomycota</taxon>
        <taxon>Pezizomycotina</taxon>
        <taxon>Sordariomycetes</taxon>
        <taxon>Hypocreomycetidae</taxon>
        <taxon>Microascales</taxon>
        <taxon>Microascaceae</taxon>
        <taxon>Cephalotrichum</taxon>
    </lineage>
</organism>
<feature type="domain" description="CSC1/OSCA1-like N-terminal transmembrane" evidence="11">
    <location>
        <begin position="15"/>
        <end position="168"/>
    </location>
</feature>
<gene>
    <name evidence="13" type="ORF">DNG_08519</name>
</gene>
<feature type="transmembrane region" description="Helical" evidence="8">
    <location>
        <begin position="610"/>
        <end position="630"/>
    </location>
</feature>
<evidence type="ECO:0000259" key="12">
    <source>
        <dbReference type="Pfam" id="PF14703"/>
    </source>
</evidence>
<evidence type="ECO:0000313" key="13">
    <source>
        <dbReference type="EMBL" id="SPO05832.1"/>
    </source>
</evidence>
<feature type="domain" description="CSC1/OSCA1-like 7TM region" evidence="9">
    <location>
        <begin position="398"/>
        <end position="670"/>
    </location>
</feature>
<comment type="subcellular location">
    <subcellularLocation>
        <location evidence="1">Membrane</location>
        <topology evidence="1">Multi-pass membrane protein</topology>
    </subcellularLocation>
</comment>